<evidence type="ECO:0000256" key="2">
    <source>
        <dbReference type="ARBA" id="ARBA00022679"/>
    </source>
</evidence>
<dbReference type="GO" id="GO:0004674">
    <property type="term" value="F:protein serine/threonine kinase activity"/>
    <property type="evidence" value="ECO:0007669"/>
    <property type="project" value="UniProtKB-KW"/>
</dbReference>
<dbReference type="PROSITE" id="PS00108">
    <property type="entry name" value="PROTEIN_KINASE_ST"/>
    <property type="match status" value="1"/>
</dbReference>
<accession>H2YPC9</accession>
<evidence type="ECO:0000256" key="3">
    <source>
        <dbReference type="ARBA" id="ARBA00022741"/>
    </source>
</evidence>
<dbReference type="eggNOG" id="KOG0986">
    <property type="taxonomic scope" value="Eukaryota"/>
</dbReference>
<dbReference type="GO" id="GO:0005737">
    <property type="term" value="C:cytoplasm"/>
    <property type="evidence" value="ECO:0007669"/>
    <property type="project" value="TreeGrafter"/>
</dbReference>
<dbReference type="PANTHER" id="PTHR24355:SF28">
    <property type="entry name" value="G PROTEIN-COUPLED RECEPTOR KINASE 2"/>
    <property type="match status" value="1"/>
</dbReference>
<keyword evidence="5" id="KW-0067">ATP-binding</keyword>
<evidence type="ECO:0000256" key="4">
    <source>
        <dbReference type="ARBA" id="ARBA00022777"/>
    </source>
</evidence>
<keyword evidence="4" id="KW-0418">Kinase</keyword>
<dbReference type="OMA" id="ERHNTEC"/>
<dbReference type="Ensembl" id="ENSCSAVT00000007280.1">
    <property type="protein sequence ID" value="ENSCSAVP00000007187.1"/>
    <property type="gene ID" value="ENSCSAVG00000004297.1"/>
</dbReference>
<dbReference type="PROSITE" id="PS50011">
    <property type="entry name" value="PROTEIN_KINASE_DOM"/>
    <property type="match status" value="1"/>
</dbReference>
<keyword evidence="3" id="KW-0547">Nucleotide-binding</keyword>
<dbReference type="InterPro" id="IPR011009">
    <property type="entry name" value="Kinase-like_dom_sf"/>
</dbReference>
<feature type="domain" description="Protein kinase" evidence="6">
    <location>
        <begin position="1"/>
        <end position="240"/>
    </location>
</feature>
<reference evidence="7" key="2">
    <citation type="submission" date="2025-08" db="UniProtKB">
        <authorList>
            <consortium name="Ensembl"/>
        </authorList>
    </citation>
    <scope>IDENTIFICATION</scope>
</reference>
<dbReference type="GeneTree" id="ENSGT00940000167881"/>
<dbReference type="InterPro" id="IPR008271">
    <property type="entry name" value="Ser/Thr_kinase_AS"/>
</dbReference>
<dbReference type="Gene3D" id="3.30.200.20">
    <property type="entry name" value="Phosphorylase Kinase, domain 1"/>
    <property type="match status" value="1"/>
</dbReference>
<keyword evidence="1" id="KW-0723">Serine/threonine-protein kinase</keyword>
<dbReference type="SUPFAM" id="SSF56112">
    <property type="entry name" value="Protein kinase-like (PK-like)"/>
    <property type="match status" value="1"/>
</dbReference>
<keyword evidence="2" id="KW-0808">Transferase</keyword>
<dbReference type="InterPro" id="IPR000719">
    <property type="entry name" value="Prot_kinase_dom"/>
</dbReference>
<evidence type="ECO:0000313" key="8">
    <source>
        <dbReference type="Proteomes" id="UP000007875"/>
    </source>
</evidence>
<evidence type="ECO:0000259" key="6">
    <source>
        <dbReference type="PROSITE" id="PS50011"/>
    </source>
</evidence>
<reference evidence="7" key="3">
    <citation type="submission" date="2025-09" db="UniProtKB">
        <authorList>
            <consortium name="Ensembl"/>
        </authorList>
    </citation>
    <scope>IDENTIFICATION</scope>
</reference>
<evidence type="ECO:0000256" key="1">
    <source>
        <dbReference type="ARBA" id="ARBA00022527"/>
    </source>
</evidence>
<reference evidence="8" key="1">
    <citation type="submission" date="2003-08" db="EMBL/GenBank/DDBJ databases">
        <authorList>
            <person name="Birren B."/>
            <person name="Nusbaum C."/>
            <person name="Abebe A."/>
            <person name="Abouelleil A."/>
            <person name="Adekoya E."/>
            <person name="Ait-zahra M."/>
            <person name="Allen N."/>
            <person name="Allen T."/>
            <person name="An P."/>
            <person name="Anderson M."/>
            <person name="Anderson S."/>
            <person name="Arachchi H."/>
            <person name="Armbruster J."/>
            <person name="Bachantsang P."/>
            <person name="Baldwin J."/>
            <person name="Barry A."/>
            <person name="Bayul T."/>
            <person name="Blitshsteyn B."/>
            <person name="Bloom T."/>
            <person name="Blye J."/>
            <person name="Boguslavskiy L."/>
            <person name="Borowsky M."/>
            <person name="Boukhgalter B."/>
            <person name="Brunache A."/>
            <person name="Butler J."/>
            <person name="Calixte N."/>
            <person name="Calvo S."/>
            <person name="Camarata J."/>
            <person name="Campo K."/>
            <person name="Chang J."/>
            <person name="Cheshatsang Y."/>
            <person name="Citroen M."/>
            <person name="Collymore A."/>
            <person name="Considine T."/>
            <person name="Cook A."/>
            <person name="Cooke P."/>
            <person name="Corum B."/>
            <person name="Cuomo C."/>
            <person name="David R."/>
            <person name="Dawoe T."/>
            <person name="Degray S."/>
            <person name="Dodge S."/>
            <person name="Dooley K."/>
            <person name="Dorje P."/>
            <person name="Dorjee K."/>
            <person name="Dorris L."/>
            <person name="Duffey N."/>
            <person name="Dupes A."/>
            <person name="Elkins T."/>
            <person name="Engels R."/>
            <person name="Erickson J."/>
            <person name="Farina A."/>
            <person name="Faro S."/>
            <person name="Ferreira P."/>
            <person name="Fischer H."/>
            <person name="Fitzgerald M."/>
            <person name="Foley K."/>
            <person name="Gage D."/>
            <person name="Galagan J."/>
            <person name="Gearin G."/>
            <person name="Gnerre S."/>
            <person name="Gnirke A."/>
            <person name="Goyette A."/>
            <person name="Graham J."/>
            <person name="Grandbois E."/>
            <person name="Gyaltsen K."/>
            <person name="Hafez N."/>
            <person name="Hagopian D."/>
            <person name="Hagos B."/>
            <person name="Hall J."/>
            <person name="Hatcher B."/>
            <person name="Heller A."/>
            <person name="Higgins H."/>
            <person name="Honan T."/>
            <person name="Horn A."/>
            <person name="Houde N."/>
            <person name="Hughes L."/>
            <person name="Hulme W."/>
            <person name="Husby E."/>
            <person name="Iliev I."/>
            <person name="Jaffe D."/>
            <person name="Jones C."/>
            <person name="Kamal M."/>
            <person name="Kamat A."/>
            <person name="Kamvysselis M."/>
            <person name="Karlsson E."/>
            <person name="Kells C."/>
            <person name="Kieu A."/>
            <person name="Kisner P."/>
            <person name="Kodira C."/>
            <person name="Kulbokas E."/>
            <person name="Labutti K."/>
            <person name="Lama D."/>
            <person name="Landers T."/>
            <person name="Leger J."/>
            <person name="Levine S."/>
            <person name="Lewis D."/>
            <person name="Lewis T."/>
            <person name="Lindblad-toh K."/>
            <person name="Liu X."/>
            <person name="Lokyitsang T."/>
            <person name="Lokyitsang Y."/>
            <person name="Lucien O."/>
            <person name="Lui A."/>
            <person name="Ma L.J."/>
            <person name="Mabbitt R."/>
            <person name="Macdonald J."/>
            <person name="Maclean C."/>
            <person name="Major J."/>
            <person name="Manning J."/>
            <person name="Marabella R."/>
            <person name="Maru K."/>
            <person name="Matthews C."/>
            <person name="Mauceli E."/>
            <person name="Mccarthy M."/>
            <person name="Mcdonough S."/>
            <person name="Mcghee T."/>
            <person name="Meldrim J."/>
            <person name="Meneus L."/>
            <person name="Mesirov J."/>
            <person name="Mihalev A."/>
            <person name="Mihova T."/>
            <person name="Mikkelsen T."/>
            <person name="Mlenga V."/>
            <person name="Moru K."/>
            <person name="Mozes J."/>
            <person name="Mulrain L."/>
            <person name="Munson G."/>
            <person name="Naylor J."/>
            <person name="Newes C."/>
            <person name="Nguyen C."/>
            <person name="Nguyen N."/>
            <person name="Nguyen T."/>
            <person name="Nicol R."/>
            <person name="Nielsen C."/>
            <person name="Nizzari M."/>
            <person name="Norbu C."/>
            <person name="Norbu N."/>
            <person name="O'donnell P."/>
            <person name="Okoawo O."/>
            <person name="O'leary S."/>
            <person name="Omotosho B."/>
            <person name="O'neill K."/>
            <person name="Osman S."/>
            <person name="Parker S."/>
            <person name="Perrin D."/>
            <person name="Phunkhang P."/>
            <person name="Piqani B."/>
            <person name="Purcell S."/>
            <person name="Rachupka T."/>
            <person name="Ramasamy U."/>
            <person name="Rameau R."/>
            <person name="Ray V."/>
            <person name="Raymond C."/>
            <person name="Retta R."/>
            <person name="Richardson S."/>
            <person name="Rise C."/>
            <person name="Rodriguez J."/>
            <person name="Rogers J."/>
            <person name="Rogov P."/>
            <person name="Rutman M."/>
            <person name="Schupbach R."/>
            <person name="Seaman C."/>
            <person name="Settipalli S."/>
            <person name="Sharpe T."/>
            <person name="Sheridan J."/>
            <person name="Sherpa N."/>
            <person name="Shi J."/>
            <person name="Smirnov S."/>
            <person name="Smith C."/>
            <person name="Sougnez C."/>
            <person name="Spencer B."/>
            <person name="Stalker J."/>
            <person name="Stange-thomann N."/>
            <person name="Stavropoulos S."/>
            <person name="Stetson K."/>
            <person name="Stone C."/>
            <person name="Stone S."/>
            <person name="Stubbs M."/>
            <person name="Talamas J."/>
            <person name="Tchuinga P."/>
            <person name="Tenzing P."/>
            <person name="Tesfaye S."/>
            <person name="Theodore J."/>
            <person name="Thoulutsang Y."/>
            <person name="Topham K."/>
            <person name="Towey S."/>
            <person name="Tsamla T."/>
            <person name="Tsomo N."/>
            <person name="Vallee D."/>
            <person name="Vassiliev H."/>
            <person name="Venkataraman V."/>
            <person name="Vinson J."/>
            <person name="Vo A."/>
            <person name="Wade C."/>
            <person name="Wang S."/>
            <person name="Wangchuk T."/>
            <person name="Wangdi T."/>
            <person name="Whittaker C."/>
            <person name="Wilkinson J."/>
            <person name="Wu Y."/>
            <person name="Wyman D."/>
            <person name="Yadav S."/>
            <person name="Yang S."/>
            <person name="Yang X."/>
            <person name="Yeager S."/>
            <person name="Yee E."/>
            <person name="Young G."/>
            <person name="Zainoun J."/>
            <person name="Zembeck L."/>
            <person name="Zimmer A."/>
            <person name="Zody M."/>
            <person name="Lander E."/>
        </authorList>
    </citation>
    <scope>NUCLEOTIDE SEQUENCE [LARGE SCALE GENOMIC DNA]</scope>
</reference>
<dbReference type="PANTHER" id="PTHR24355">
    <property type="entry name" value="G PROTEIN-COUPLED RECEPTOR KINASE/RIBOSOMAL PROTEIN S6 KINASE"/>
    <property type="match status" value="1"/>
</dbReference>
<evidence type="ECO:0000256" key="5">
    <source>
        <dbReference type="ARBA" id="ARBA00022840"/>
    </source>
</evidence>
<dbReference type="Gene3D" id="1.10.510.10">
    <property type="entry name" value="Transferase(Phosphotransferase) domain 1"/>
    <property type="match status" value="1"/>
</dbReference>
<dbReference type="GO" id="GO:0005524">
    <property type="term" value="F:ATP binding"/>
    <property type="evidence" value="ECO:0007669"/>
    <property type="project" value="UniProtKB-KW"/>
</dbReference>
<organism evidence="7 8">
    <name type="scientific">Ciona savignyi</name>
    <name type="common">Pacific transparent sea squirt</name>
    <dbReference type="NCBI Taxonomy" id="51511"/>
    <lineage>
        <taxon>Eukaryota</taxon>
        <taxon>Metazoa</taxon>
        <taxon>Chordata</taxon>
        <taxon>Tunicata</taxon>
        <taxon>Ascidiacea</taxon>
        <taxon>Phlebobranchia</taxon>
        <taxon>Cionidae</taxon>
        <taxon>Ciona</taxon>
    </lineage>
</organism>
<dbReference type="STRING" id="51511.ENSCSAVP00000007187"/>
<sequence length="240" mass="27095">MYACKKIDKKKMKKQHAESVVMSEKITLEAVNSPFVVSLTYAYENKNQLNLVMTLMGAGDLRFHIYETNNDGKKKGLSSERAKFYTAQIILGLDHLHRENILYRDMKPENVLLDDGGNVRLADLGLVCILKDGEQVKGRAGTIGFMPPEMLQSKHYSYGADWFSLGCTIFEMVEAKGPFVSKGKNRRKLCVESTAEKTIYEKHKFKKTEDPLLIDLVDKLLVKDVANRLAGDEKSAEAIK</sequence>
<dbReference type="GO" id="GO:0009966">
    <property type="term" value="P:regulation of signal transduction"/>
    <property type="evidence" value="ECO:0007669"/>
    <property type="project" value="TreeGrafter"/>
</dbReference>
<dbReference type="InParanoid" id="H2YPC9"/>
<protein>
    <recommendedName>
        <fullName evidence="6">Protein kinase domain-containing protein</fullName>
    </recommendedName>
</protein>
<evidence type="ECO:0000313" key="7">
    <source>
        <dbReference type="Ensembl" id="ENSCSAVP00000007187.1"/>
    </source>
</evidence>
<dbReference type="AlphaFoldDB" id="H2YPC9"/>
<keyword evidence="8" id="KW-1185">Reference proteome</keyword>
<name>H2YPC9_CIOSA</name>
<dbReference type="HOGENOM" id="CLU_000288_63_5_1"/>
<proteinExistence type="predicted"/>
<dbReference type="Proteomes" id="UP000007875">
    <property type="component" value="Unassembled WGS sequence"/>
</dbReference>
<dbReference type="SMART" id="SM00220">
    <property type="entry name" value="S_TKc"/>
    <property type="match status" value="1"/>
</dbReference>
<dbReference type="Pfam" id="PF00069">
    <property type="entry name" value="Pkinase"/>
    <property type="match status" value="1"/>
</dbReference>